<dbReference type="SUPFAM" id="SSF46966">
    <property type="entry name" value="Spectrin repeat"/>
    <property type="match status" value="1"/>
</dbReference>
<dbReference type="EMBL" id="VZRI01005460">
    <property type="protein sequence ID" value="NWU93750.1"/>
    <property type="molecule type" value="Genomic_DNA"/>
</dbReference>
<dbReference type="InterPro" id="IPR001251">
    <property type="entry name" value="CRAL-TRIO_dom"/>
</dbReference>
<dbReference type="GO" id="GO:0043325">
    <property type="term" value="F:phosphatidylinositol-3,4-bisphosphate binding"/>
    <property type="evidence" value="ECO:0007669"/>
    <property type="project" value="TreeGrafter"/>
</dbReference>
<dbReference type="FunFam" id="1.20.58.60:FF:000124">
    <property type="entry name" value="SEC14 domain and spectrin repeat-containing protein 1"/>
    <property type="match status" value="1"/>
</dbReference>
<dbReference type="GO" id="GO:0010314">
    <property type="term" value="F:phosphatidylinositol-5-phosphate binding"/>
    <property type="evidence" value="ECO:0007669"/>
    <property type="project" value="TreeGrafter"/>
</dbReference>
<evidence type="ECO:0000313" key="4">
    <source>
        <dbReference type="EMBL" id="NWU93750.1"/>
    </source>
</evidence>
<dbReference type="PANTHER" id="PTHR46607:SF1">
    <property type="entry name" value="SEC14 DOMAIN AND SPECTRIN REPEAT-CONTAINING PROTEIN 1"/>
    <property type="match status" value="1"/>
</dbReference>
<keyword evidence="1" id="KW-0677">Repeat</keyword>
<comment type="similarity">
    <text evidence="2">Belongs to the SOLO family.</text>
</comment>
<dbReference type="GO" id="GO:0005546">
    <property type="term" value="F:phosphatidylinositol-4,5-bisphosphate binding"/>
    <property type="evidence" value="ECO:0007669"/>
    <property type="project" value="TreeGrafter"/>
</dbReference>
<evidence type="ECO:0000256" key="1">
    <source>
        <dbReference type="ARBA" id="ARBA00022737"/>
    </source>
</evidence>
<dbReference type="GO" id="GO:0070273">
    <property type="term" value="F:phosphatidylinositol-4-phosphate binding"/>
    <property type="evidence" value="ECO:0007669"/>
    <property type="project" value="TreeGrafter"/>
</dbReference>
<organism evidence="4 5">
    <name type="scientific">Upupa epops</name>
    <name type="common">Eurasian hoopoe</name>
    <dbReference type="NCBI Taxonomy" id="57439"/>
    <lineage>
        <taxon>Eukaryota</taxon>
        <taxon>Metazoa</taxon>
        <taxon>Chordata</taxon>
        <taxon>Craniata</taxon>
        <taxon>Vertebrata</taxon>
        <taxon>Euteleostomi</taxon>
        <taxon>Archelosauria</taxon>
        <taxon>Archosauria</taxon>
        <taxon>Dinosauria</taxon>
        <taxon>Saurischia</taxon>
        <taxon>Theropoda</taxon>
        <taxon>Coelurosauria</taxon>
        <taxon>Aves</taxon>
        <taxon>Neognathae</taxon>
        <taxon>Neoaves</taxon>
        <taxon>Telluraves</taxon>
        <taxon>Coraciimorphae</taxon>
        <taxon>Bucerotiformes</taxon>
        <taxon>Upupidae</taxon>
        <taxon>Upupa</taxon>
    </lineage>
</organism>
<evidence type="ECO:0000259" key="3">
    <source>
        <dbReference type="PROSITE" id="PS50191"/>
    </source>
</evidence>
<comment type="caution">
    <text evidence="4">The sequence shown here is derived from an EMBL/GenBank/DDBJ whole genome shotgun (WGS) entry which is preliminary data.</text>
</comment>
<dbReference type="Pfam" id="PF24915">
    <property type="entry name" value="Spectrin_SESTD1"/>
    <property type="match status" value="1"/>
</dbReference>
<dbReference type="GO" id="GO:0032266">
    <property type="term" value="F:phosphatidylinositol-3-phosphate binding"/>
    <property type="evidence" value="ECO:0007669"/>
    <property type="project" value="TreeGrafter"/>
</dbReference>
<accession>A0A7K6AUP6</accession>
<feature type="non-terminal residue" evidence="4">
    <location>
        <position position="1"/>
    </location>
</feature>
<reference evidence="4 5" key="1">
    <citation type="submission" date="2019-09" db="EMBL/GenBank/DDBJ databases">
        <title>Bird 10,000 Genomes (B10K) Project - Family phase.</title>
        <authorList>
            <person name="Zhang G."/>
        </authorList>
    </citation>
    <scope>NUCLEOTIDE SEQUENCE [LARGE SCALE GENOMIC DNA]</scope>
    <source>
        <strain evidence="4">B10K-DU-012-37</strain>
    </source>
</reference>
<feature type="non-terminal residue" evidence="4">
    <location>
        <position position="647"/>
    </location>
</feature>
<evidence type="ECO:0000256" key="2">
    <source>
        <dbReference type="ARBA" id="ARBA00038285"/>
    </source>
</evidence>
<dbReference type="FunFam" id="1.20.58.60:FF:000187">
    <property type="entry name" value="SEC14 domain and spectrin repeat-containing protein 1 isoform X2"/>
    <property type="match status" value="1"/>
</dbReference>
<dbReference type="AlphaFoldDB" id="A0A7K6AUP6"/>
<dbReference type="OrthoDB" id="5859883at2759"/>
<dbReference type="PANTHER" id="PTHR46607">
    <property type="entry name" value="SEC14 DOMAIN AND SPECTRIN REPEAT-CONTAINING PROTEIN 1"/>
    <property type="match status" value="1"/>
</dbReference>
<name>A0A7K6AUP6_UPUEP</name>
<dbReference type="Gene3D" id="1.20.58.60">
    <property type="match status" value="2"/>
</dbReference>
<dbReference type="InterPro" id="IPR056804">
    <property type="entry name" value="Spectrin_SESTD1"/>
</dbReference>
<keyword evidence="5" id="KW-1185">Reference proteome</keyword>
<dbReference type="PROSITE" id="PS50191">
    <property type="entry name" value="CRAL_TRIO"/>
    <property type="match status" value="1"/>
</dbReference>
<gene>
    <name evidence="4" type="primary">Sestd1</name>
    <name evidence="4" type="ORF">UPUEPO_R03559</name>
</gene>
<dbReference type="Pfam" id="PF13716">
    <property type="entry name" value="CRAL_TRIO_2"/>
    <property type="match status" value="1"/>
</dbReference>
<dbReference type="Proteomes" id="UP000544127">
    <property type="component" value="Unassembled WGS sequence"/>
</dbReference>
<proteinExistence type="inferred from homology"/>
<evidence type="ECO:0000313" key="5">
    <source>
        <dbReference type="Proteomes" id="UP000544127"/>
    </source>
</evidence>
<protein>
    <submittedName>
        <fullName evidence="4">SESD1 protein</fullName>
    </submittedName>
</protein>
<sequence>LSFFSEKCKARGFTVIVDGRKSQWNVVKTVVLMLQNVVPAEVSLVCVVKPDEFWDKKVTHFCFWKEKDRLGFEVILVSANKLTRYIEPCQLTEDFGGTLSYDHMDWLNKRLVFEKFTKESTSLLDELALINNGSDKGNQPEKERSVDLNFLPSVDPETVLQTGHELLSELQQRRFNGSDGGVSWSPMDDELLAQPQVMKLLDSLREQYTRYQEVCRQRSKRTQLEEIQQKVMQVVNWLEGPGSEQLRTQWGIGDSIRASQALQQKHEEIESQHSEWFAVYVELNQQIAALLNAGDEEDLVELKALQQQLSDVCYRQASQLEFRQNLLQAALEFHSVAQDLSQQLDGLLGMLCVDVAPADGASIQQTLKLLEEKLKSVDVGLQGLREKGQSLLDQISNQASWAYGKDVTIENKENVDHIQGVMEDMQLRKQRQCEDMVDVRRLKMLQMVQLFKCEEDAAQAVEWLSELLDALLKTHIRLGDDAQETKVLLEKHRKFVDVAQSTYDYGRQLLQATVVLCQSLRCTSRSSGDTLPRLNRVWKQFTITSEERVHRLEMAVAFHSSAEKILQECPEQPEAFNQMEQLDEIESVGKSLLDRLTVPVVYPDGSEQYFGSPSDIASAAEHFREKMKIVSLKKQQLRKPEPTARES</sequence>
<dbReference type="GO" id="GO:0080025">
    <property type="term" value="F:phosphatidylinositol-3,5-bisphosphate binding"/>
    <property type="evidence" value="ECO:0007669"/>
    <property type="project" value="TreeGrafter"/>
</dbReference>
<feature type="domain" description="CRAL-TRIO" evidence="3">
    <location>
        <begin position="1"/>
        <end position="103"/>
    </location>
</feature>